<keyword evidence="4" id="KW-1185">Reference proteome</keyword>
<evidence type="ECO:0000256" key="1">
    <source>
        <dbReference type="SAM" id="MobiDB-lite"/>
    </source>
</evidence>
<comment type="caution">
    <text evidence="3">The sequence shown here is derived from an EMBL/GenBank/DDBJ whole genome shotgun (WGS) entry which is preliminary data.</text>
</comment>
<dbReference type="Proteomes" id="UP000539372">
    <property type="component" value="Unassembled WGS sequence"/>
</dbReference>
<dbReference type="EMBL" id="JABBNT010000002">
    <property type="protein sequence ID" value="NMM44159.1"/>
    <property type="molecule type" value="Genomic_DNA"/>
</dbReference>
<feature type="region of interest" description="Disordered" evidence="1">
    <location>
        <begin position="638"/>
        <end position="657"/>
    </location>
</feature>
<sequence>MARLDQPHGSGGTGETTAQNSLLSPESGNSSDSNGFSPETAASSNLDTALTGNNSPSDGAIPEFDLIGGDAGANRPAVIDNPLDSGEPLDVVIALDARSGDSLPLSDASFIYDADYVRQGPDLLLIKPDGTAVLVENYFAVPSPPDLTAEGGRVLSPQLVQSFLHPIAPGQTAALGDAQVAQVLGESIGTVDNLTGNVYAVRPDGTRVLLQAGDPVYQGDQIETSDGASIKMTFVDGTLFTLGASARLALDEMVFDPTTQTGQSAFSILEGGFLFVSGQIAATNPNDMTVTTPVATIGIRGTVVTGTVSGLRSANGEAFTFTVVDGEIAVTAGNQTIVLSENFASATGQSDNAGQIRVFEFTDTAQNVIARNAAQFKALSTADLQSIERAIVNTIQQKTGETVDIDLRGLVDSVDDGPQQNQDGEEDGGEDGGQTEESGDGGGDGAGDATEEGDQEADAGSEEQLTEDDIPVEGEGDGEEELADESTEEEQLAEGEGDGTGDGDNTVENDTDDTAGDEGDKTEDVIKVVGDVGNGNDSGSGNGDDSGSGTIVIGDATAGTNQNTNETNQETVTVVQPTETVTTVEPTEITITSSNLPGASPAAASEGYTYEVNQSTSTKTVNVSAETATAPIKVTTGTGSDTVKTGSGADNVSTGAGNDAITTGAGNDTVNAGSGNDAITAGSGEGDDYYDGGDDYDTVKYPSVSGNNIANLTMSLNDSSKLSYVNDGSVGVIDNDTLTNVEKIESGEGDDLVYYYSTDMSIDVDGKGGSDSFTLSTSQDARYDFSSGLLTTSGGTATITNFEYVSTGSGNDTVVLTDHTTQYSDGGYGTDTLDYSKASQALYIATSSGQLGDSLSVGFDTQTRQSRDFSNFESVVGSNFGDTFSIATDGITIDGGAGNDTARIQDGAGTLTVGSSGNLKNVETIDLSNVSSTQSPVNLSFTASDVLSSTTGGTLTILGAAGGAVLYNTDFADWTETTSGSGTFTHSNGATLILDANAVSGLSVLSVGLDDFDVAGGQQAYDLSYTNTISTQDIVVNAGDTTLDLHVQTWSGNDTVTTGDGNDIIATAEGDDVIYAGAGNDYVTASFGNDTIVATAGGDGNDDYNGGIGTDTVTYASVTGNDIADLTLSINDVSADSFVNDGTANVTGFDTLTNVEKIISGDGDDVVSYFGTSLSIDVDAAGGSDTLSVNAGTSSVTYSFATGALSADGNTASATNFETISLSGSGNDTVVISDHTTQTAHGGDGTDTLNYAAASQAISVSVGSYINIAYASDSQQSTTYQSFENLVGSDFDDTFRLSSGTVTVDGGGGTDTLVLEDGAGTLTFGASGDIKNIEVLDLAYVEDEQSPVHFNFDADDILAATESGTLTILGAEIPDAIVMRTRSRWIEIGETGTYTNTNGAVLVLDGAESSMKGVNIFTGAVNSSWNNSANWVTDFTSSGTPPANGDDVELALNSTDTAMVSEIGSLSLNSLTGSGNLSMYGQATLSVSTLALTDTVMFGGGTLIAETGGSVGGLDISSGNLVVSAGTLSFDDLYVAGAFATISGSGTVEFTGAGEASIGALALNTTFRVAEDADLDLNYGARITGDGKIDNFGNIFFEGGKTTLSVDIDNHGDIDLNGLNGTTLSLIDTLTNRGTIDFGTDSSDSVKINGGGDFIDNGGTFGDANGATIVFVDSTDFVLGSANGFTLSQTGPTLAFNANTGIHTGLATAEFLNEGVLDFDSGTIGTGVVLDNNGRVIVDGLQVEGTLDTRDGTIAAAHGEAGFAINDGGRLIVGEDSRFENSSGTIGQGVPFISAQDGAIVEIAESETVDLDALGSFDFSDGGTLDVGGVWQVNGTSTISDNASLTFTGDGSIVNAGYLFLNNDTVDVDIVNYDDSQEAIGTVDFDASTVLNSEIDGGTVIVSGGTLSGMGTLTNQDALELSASAVLAVNADLGAGTLFYGDGATITSALDLTSGTLRGAFVIEAAAELEVSGTNAIMSISDDTLLESGYVSLLAGATLKVAAGSDLDLASDGYQDFYFQDGGTMSTLSLEGDVRFTDTSYLLDNSGSVEVSGPGTLTVTQDGDLNISNDTLAVAVQNAGTISFQSTANEIEGTVTNTGTIAFQSNAETDLVGRIDNTGTIVMGDSAILRGDGTGVIDQDGHLTITNGATAQIRDIDLDMSHGTLTATDGALLRIDDGAITVGTNMVFNHHGTGSDGTLLIGSGGTLNILAGETITTTDEELNVKSGTIAGTGLLRNHGTLDLTDAVIAEGAQVSSTGSIDISTEWNGGTGLILHGTLTNQNTLDVGAANLSIGTTGTLINNYAMDFSGSALTVDGVLNNQDEDGPGGEIPAPTFTLANNSTLTGSGTLANDGHMVFGGSSKLFVDHFENAGTAVFGYGATINVGDFDLSGGTLDYSSGSVVVTGGTIDATNGALVADSIQDNLIFSGGKLIVGSGTTLSQYGDPLITAYATLSIADGSSFNVHDFSLVGGTVDGSGTLTNASSWTLSNIALGDDLHFVNNGTISEMNGTLHFGRDIDNTNGELRLTNSSNGSTITLDSGGTFTLEGLTRMQGGGVIQGGSASESLMLTGTLMSNNAAKADTISVDMTVDETGSLIVGGDIAAGTDGTLAITGAFRNDGFVQVDPALAAHGVLKITEDFTNTGTLQVDNGASLSVGAGSGTILNTGLMRGYTASESDSETGTLTLGKIDNTGTIALAETGQIAMKWTIDGGWVDTTNGTLHIADGNVLTFDAGTLSVGTNSVLLGTGGTIEFQSASMLDIGAGATISTENYGFDFDDSTISGMGTLEIADDGGSAAFGNTTISATVVNEGTLASVAYGKTAFIDGTFANKSTANLIASGNISITANGDLQNAGTITTFSGWVDVAEGGSFTNSGTLNFAGLASGGSLSLDGTMANSGVLEFSGNGQSDFQIVSGTIGLLDNSGTLLLTDSGEQSSTTLMVESDITNTGTIELDAFLRYGYGEGAAGYNLDTRDGAIIVNSDGELNIRETITVGADTDLSGGGELNVTHGGTMVVATGETFTYSDDEELVGLLDGTITGSGEYINESGTLYVAGGKISVVSFTNADLLLLDSGTLTIDTANFTNRAANGTISAGTIELTASTAQAAVLKLANDLTNDGVIRMTGSLAADNAILTHTASETLTNSLNGTIEVTTGSEPGDRILDLNIVNQGLLKLNNADGTLTAGHLLDTTAGQIDIGTSDTLVVKGELQLGSVTNLTGAGPVDVQGLLSVAAGQNYTHFDSASRFDFSTQGKLGGDGTFTNLSALDITNATLSIAGFQNSGTVSVATGDATITTAGFNNTGGHLNVTGLGVDSMLYFDASMTSAGSITVNASDAAAGLVSTSQHAFTLTNAGYMEFTGGGAGNAAYNILAVDVVNTGTISVDGYAEIRNLASLDTSNGKLEIAPSGAQGLLERLDLDTGATLVVGTDTQLAGNGTILFGDNSTLSIGANENFTYSGTGAVLDLNQWDSIAVTGAGTFTNTTDLSLGGATLSVGTLVNQGSITSTTGTLHFDGSTLTNSNNNGLSSLTLTGSGKLINTFGTTLSMDDMEFANGMTAINNGVMTLDTDETMSVLGTTSGMTISSTGVFQHIGDTYSYIRLNDGGRMVNQGMIGIGGTEGVVSLFNNSGADGTFSNVGTISFSNTSNRLSVGSNTTLTFQSGTAFAGAAGIISVSNGAALAFDTNFDMDGSVEFTALVEGPPVTMSGTGTVTNSGGLDNLYGFDLAMAKFINASNLNLSGGAISTDFLNSAATGQMTLTNGGTLTLDSTLTNAGQLDLGNAEIAGTGTLINTGTIGMTATSQSLTADVSDIDFHNQGTITLVGEQFGQTTASPTLSVAHLTVNDGVIEFEPGRISEPVLRVGDAAGTLINNGELNFNTGSGTISGKSRIDGSVEFGADDGTMFVNSFQAQAHSTANKVQITGDLTMNENSKLVMDLGSGTNAADHTAYLDVGGTTTWGGTFEVRVNSDYSNTSTDAITSMYEAGNFMRVRIVDADTGASIGKNDSGDILLPSFVGTGFKLSTGGLTGDLETIEDQDAIQGSVGDSGDNSFTLNTVGDREVWYGLDGNDSFTLSNGGTLAFLDGGIGDVDILHVQSDFYGLANNSTNEWRLNNLEALDYTGGADGTISMTQDFAFALSEDVNSLVNGLSIDASLKDDALIIAGGTGQTLSFTDAINWTATGTTVSLDHDNQNGSDSYAIYTASNGAHVYVDTDMSVNMQSTPV</sequence>
<dbReference type="SUPFAM" id="SSF51120">
    <property type="entry name" value="beta-Roll"/>
    <property type="match status" value="2"/>
</dbReference>
<dbReference type="InterPro" id="IPR011049">
    <property type="entry name" value="Serralysin-like_metalloprot_C"/>
</dbReference>
<dbReference type="PANTHER" id="PTHR38731:SF1">
    <property type="entry name" value="FECR PROTEIN DOMAIN-CONTAINING PROTEIN"/>
    <property type="match status" value="1"/>
</dbReference>
<gene>
    <name evidence="3" type="ORF">HH303_06705</name>
</gene>
<dbReference type="InterPro" id="IPR006860">
    <property type="entry name" value="FecR"/>
</dbReference>
<dbReference type="Pfam" id="PF00353">
    <property type="entry name" value="HemolysinCabind"/>
    <property type="match status" value="3"/>
</dbReference>
<accession>A0A7Y0DYW3</accession>
<feature type="region of interest" description="Disordered" evidence="1">
    <location>
        <begin position="411"/>
        <end position="567"/>
    </location>
</feature>
<evidence type="ECO:0000313" key="3">
    <source>
        <dbReference type="EMBL" id="NMM44159.1"/>
    </source>
</evidence>
<feature type="compositionally biased region" description="Gly residues" evidence="1">
    <location>
        <begin position="532"/>
        <end position="546"/>
    </location>
</feature>
<organism evidence="3 4">
    <name type="scientific">Pacificispira spongiicola</name>
    <dbReference type="NCBI Taxonomy" id="2729598"/>
    <lineage>
        <taxon>Bacteria</taxon>
        <taxon>Pseudomonadati</taxon>
        <taxon>Pseudomonadota</taxon>
        <taxon>Alphaproteobacteria</taxon>
        <taxon>Rhodospirillales</taxon>
        <taxon>Rhodospirillaceae</taxon>
        <taxon>Pacificispira</taxon>
    </lineage>
</organism>
<feature type="compositionally biased region" description="Acidic residues" evidence="1">
    <location>
        <begin position="423"/>
        <end position="439"/>
    </location>
</feature>
<dbReference type="PRINTS" id="PR00313">
    <property type="entry name" value="CABNDNGRPT"/>
</dbReference>
<evidence type="ECO:0000313" key="4">
    <source>
        <dbReference type="Proteomes" id="UP000539372"/>
    </source>
</evidence>
<protein>
    <recommendedName>
        <fullName evidence="2">FecR protein domain-containing protein</fullName>
    </recommendedName>
</protein>
<dbReference type="InterPro" id="IPR001343">
    <property type="entry name" value="Hemolysn_Ca-bd"/>
</dbReference>
<dbReference type="Pfam" id="PF04773">
    <property type="entry name" value="FecR"/>
    <property type="match status" value="1"/>
</dbReference>
<feature type="compositionally biased region" description="Acidic residues" evidence="1">
    <location>
        <begin position="449"/>
        <end position="517"/>
    </location>
</feature>
<feature type="domain" description="FecR protein" evidence="2">
    <location>
        <begin position="220"/>
        <end position="328"/>
    </location>
</feature>
<dbReference type="RefSeq" id="WP_169624463.1">
    <property type="nucleotide sequence ID" value="NZ_JABBNT010000002.1"/>
</dbReference>
<evidence type="ECO:0000259" key="2">
    <source>
        <dbReference type="Pfam" id="PF04773"/>
    </source>
</evidence>
<proteinExistence type="predicted"/>
<feature type="region of interest" description="Disordered" evidence="1">
    <location>
        <begin position="1"/>
        <end position="67"/>
    </location>
</feature>
<dbReference type="GO" id="GO:0005509">
    <property type="term" value="F:calcium ion binding"/>
    <property type="evidence" value="ECO:0007669"/>
    <property type="project" value="InterPro"/>
</dbReference>
<reference evidence="3 4" key="1">
    <citation type="submission" date="2020-04" db="EMBL/GenBank/DDBJ databases">
        <title>Rhodospirillaceae bacterium KN72 isolated from deep sea.</title>
        <authorList>
            <person name="Zhang D.-C."/>
        </authorList>
    </citation>
    <scope>NUCLEOTIDE SEQUENCE [LARGE SCALE GENOMIC DNA]</scope>
    <source>
        <strain evidence="3 4">KN72</strain>
    </source>
</reference>
<dbReference type="PANTHER" id="PTHR38731">
    <property type="entry name" value="LIPL45-RELATED LIPOPROTEIN-RELATED"/>
    <property type="match status" value="1"/>
</dbReference>
<feature type="compositionally biased region" description="Polar residues" evidence="1">
    <location>
        <begin position="15"/>
        <end position="57"/>
    </location>
</feature>
<name>A0A7Y0DYW3_9PROT</name>